<gene>
    <name evidence="1" type="ORF">DEO72_LG6g1408</name>
</gene>
<proteinExistence type="predicted"/>
<keyword evidence="2" id="KW-1185">Reference proteome</keyword>
<protein>
    <submittedName>
        <fullName evidence="1">Uncharacterized protein</fullName>
    </submittedName>
</protein>
<evidence type="ECO:0000313" key="1">
    <source>
        <dbReference type="EMBL" id="QCD96700.1"/>
    </source>
</evidence>
<dbReference type="EMBL" id="CP039350">
    <property type="protein sequence ID" value="QCD96700.1"/>
    <property type="molecule type" value="Genomic_DNA"/>
</dbReference>
<name>A0A4D6M7P9_VIGUN</name>
<accession>A0A4D6M7P9</accession>
<dbReference type="Proteomes" id="UP000501690">
    <property type="component" value="Linkage Group LG6"/>
</dbReference>
<reference evidence="1 2" key="1">
    <citation type="submission" date="2019-04" db="EMBL/GenBank/DDBJ databases">
        <title>An improved genome assembly and genetic linkage map for asparagus bean, Vigna unguiculata ssp. sesquipedialis.</title>
        <authorList>
            <person name="Xia Q."/>
            <person name="Zhang R."/>
            <person name="Dong Y."/>
        </authorList>
    </citation>
    <scope>NUCLEOTIDE SEQUENCE [LARGE SCALE GENOMIC DNA]</scope>
    <source>
        <tissue evidence="1">Leaf</tissue>
    </source>
</reference>
<evidence type="ECO:0000313" key="2">
    <source>
        <dbReference type="Proteomes" id="UP000501690"/>
    </source>
</evidence>
<dbReference type="AlphaFoldDB" id="A0A4D6M7P9"/>
<organism evidence="1 2">
    <name type="scientific">Vigna unguiculata</name>
    <name type="common">Cowpea</name>
    <dbReference type="NCBI Taxonomy" id="3917"/>
    <lineage>
        <taxon>Eukaryota</taxon>
        <taxon>Viridiplantae</taxon>
        <taxon>Streptophyta</taxon>
        <taxon>Embryophyta</taxon>
        <taxon>Tracheophyta</taxon>
        <taxon>Spermatophyta</taxon>
        <taxon>Magnoliopsida</taxon>
        <taxon>eudicotyledons</taxon>
        <taxon>Gunneridae</taxon>
        <taxon>Pentapetalae</taxon>
        <taxon>rosids</taxon>
        <taxon>fabids</taxon>
        <taxon>Fabales</taxon>
        <taxon>Fabaceae</taxon>
        <taxon>Papilionoideae</taxon>
        <taxon>50 kb inversion clade</taxon>
        <taxon>NPAAA clade</taxon>
        <taxon>indigoferoid/millettioid clade</taxon>
        <taxon>Phaseoleae</taxon>
        <taxon>Vigna</taxon>
    </lineage>
</organism>
<sequence length="115" mass="12851">MGEVAHKERQARVPKLIRPIVETHQLESAAKKVVSTKQKRVGKDRKRLRFLANGGTPRSRSNASGIEKFEGPDIQMRQGVDIKLSDHEFAIVEEVESGTALKALVEFQAHSFEMG</sequence>